<feature type="non-terminal residue" evidence="2">
    <location>
        <position position="158"/>
    </location>
</feature>
<evidence type="ECO:0000313" key="3">
    <source>
        <dbReference type="Proteomes" id="UP000765509"/>
    </source>
</evidence>
<dbReference type="AlphaFoldDB" id="A0A9Q3PD11"/>
<dbReference type="Proteomes" id="UP000765509">
    <property type="component" value="Unassembled WGS sequence"/>
</dbReference>
<sequence>MGQITSHSRFQSRGLVLVSTNSFNNIKGCKTLKDSFAGPFFIKALHGKKAVEVKLSEELSNKHPTFSVSLIKPYKSSDAEKLPLRNKVSQVIPPIESSGIKKITKVLKERKMRTNKLREYLVGYSDPACEDELLVEKDIPEATKPSRRFRKTRNNNIT</sequence>
<accession>A0A9Q3PD11</accession>
<organism evidence="2 3">
    <name type="scientific">Austropuccinia psidii MF-1</name>
    <dbReference type="NCBI Taxonomy" id="1389203"/>
    <lineage>
        <taxon>Eukaryota</taxon>
        <taxon>Fungi</taxon>
        <taxon>Dikarya</taxon>
        <taxon>Basidiomycota</taxon>
        <taxon>Pucciniomycotina</taxon>
        <taxon>Pucciniomycetes</taxon>
        <taxon>Pucciniales</taxon>
        <taxon>Sphaerophragmiaceae</taxon>
        <taxon>Austropuccinia</taxon>
    </lineage>
</organism>
<name>A0A9Q3PD11_9BASI</name>
<dbReference type="EMBL" id="AVOT02064818">
    <property type="protein sequence ID" value="MBW0557104.1"/>
    <property type="molecule type" value="Genomic_DNA"/>
</dbReference>
<feature type="domain" description="Tf2-1-like SH3-like" evidence="1">
    <location>
        <begin position="18"/>
        <end position="75"/>
    </location>
</feature>
<dbReference type="InterPro" id="IPR056924">
    <property type="entry name" value="SH3_Tf2-1"/>
</dbReference>
<proteinExistence type="predicted"/>
<protein>
    <recommendedName>
        <fullName evidence="1">Tf2-1-like SH3-like domain-containing protein</fullName>
    </recommendedName>
</protein>
<reference evidence="2" key="1">
    <citation type="submission" date="2021-03" db="EMBL/GenBank/DDBJ databases">
        <title>Draft genome sequence of rust myrtle Austropuccinia psidii MF-1, a brazilian biotype.</title>
        <authorList>
            <person name="Quecine M.C."/>
            <person name="Pachon D.M.R."/>
            <person name="Bonatelli M.L."/>
            <person name="Correr F.H."/>
            <person name="Franceschini L.M."/>
            <person name="Leite T.F."/>
            <person name="Margarido G.R.A."/>
            <person name="Almeida C.A."/>
            <person name="Ferrarezi J.A."/>
            <person name="Labate C.A."/>
        </authorList>
    </citation>
    <scope>NUCLEOTIDE SEQUENCE</scope>
    <source>
        <strain evidence="2">MF-1</strain>
    </source>
</reference>
<comment type="caution">
    <text evidence="2">The sequence shown here is derived from an EMBL/GenBank/DDBJ whole genome shotgun (WGS) entry which is preliminary data.</text>
</comment>
<dbReference type="Pfam" id="PF24626">
    <property type="entry name" value="SH3_Tf2-1"/>
    <property type="match status" value="1"/>
</dbReference>
<dbReference type="OrthoDB" id="3064439at2759"/>
<evidence type="ECO:0000313" key="2">
    <source>
        <dbReference type="EMBL" id="MBW0557104.1"/>
    </source>
</evidence>
<evidence type="ECO:0000259" key="1">
    <source>
        <dbReference type="Pfam" id="PF24626"/>
    </source>
</evidence>
<keyword evidence="3" id="KW-1185">Reference proteome</keyword>
<gene>
    <name evidence="2" type="ORF">O181_096819</name>
</gene>